<feature type="signal peptide" evidence="1">
    <location>
        <begin position="1"/>
        <end position="23"/>
    </location>
</feature>
<gene>
    <name evidence="2" type="ORF">g.6326</name>
</gene>
<feature type="chain" id="PRO_5008581829" description="Salivary secreted peptide" evidence="1">
    <location>
        <begin position="24"/>
        <end position="135"/>
    </location>
</feature>
<evidence type="ECO:0008006" key="3">
    <source>
        <dbReference type="Google" id="ProtNLM"/>
    </source>
</evidence>
<keyword evidence="1" id="KW-0732">Signal</keyword>
<sequence length="135" mass="14818">MANKYVSLIIVAVSITVASLSIAEVGVIDYDEIGATANITLGQGRQNNDVLIYAEKLVMEFRWLRSIVTDVVYPPKKALKKITITYVEVVDNNSGSTVKHTAGGIGVGFVGFRFQSSWNGPLNYDIKIYGYVCHQ</sequence>
<dbReference type="InterPro" id="IPR031734">
    <property type="entry name" value="MBF2"/>
</dbReference>
<accession>A0A1B6E5N4</accession>
<dbReference type="AlphaFoldDB" id="A0A1B6E5N4"/>
<proteinExistence type="predicted"/>
<evidence type="ECO:0000313" key="2">
    <source>
        <dbReference type="EMBL" id="JAS33246.1"/>
    </source>
</evidence>
<dbReference type="PANTHER" id="PTHR37685">
    <property type="entry name" value="GEO11136P1-RELATED"/>
    <property type="match status" value="1"/>
</dbReference>
<reference evidence="2" key="1">
    <citation type="submission" date="2015-12" db="EMBL/GenBank/DDBJ databases">
        <title>De novo transcriptome assembly of four potential Pierce s Disease insect vectors from Arizona vineyards.</title>
        <authorList>
            <person name="Tassone E.E."/>
        </authorList>
    </citation>
    <scope>NUCLEOTIDE SEQUENCE</scope>
</reference>
<organism evidence="2">
    <name type="scientific">Clastoptera arizonana</name>
    <name type="common">Arizona spittle bug</name>
    <dbReference type="NCBI Taxonomy" id="38151"/>
    <lineage>
        <taxon>Eukaryota</taxon>
        <taxon>Metazoa</taxon>
        <taxon>Ecdysozoa</taxon>
        <taxon>Arthropoda</taxon>
        <taxon>Hexapoda</taxon>
        <taxon>Insecta</taxon>
        <taxon>Pterygota</taxon>
        <taxon>Neoptera</taxon>
        <taxon>Paraneoptera</taxon>
        <taxon>Hemiptera</taxon>
        <taxon>Auchenorrhyncha</taxon>
        <taxon>Cercopoidea</taxon>
        <taxon>Clastopteridae</taxon>
        <taxon>Clastoptera</taxon>
    </lineage>
</organism>
<name>A0A1B6E5N4_9HEMI</name>
<dbReference type="PANTHER" id="PTHR37685:SF1">
    <property type="entry name" value="GEO11136P1-RELATED"/>
    <property type="match status" value="1"/>
</dbReference>
<protein>
    <recommendedName>
        <fullName evidence="3">Salivary secreted peptide</fullName>
    </recommendedName>
</protein>
<dbReference type="Pfam" id="PF15868">
    <property type="entry name" value="MBF2"/>
    <property type="match status" value="1"/>
</dbReference>
<evidence type="ECO:0000256" key="1">
    <source>
        <dbReference type="SAM" id="SignalP"/>
    </source>
</evidence>
<dbReference type="EMBL" id="GEDC01004052">
    <property type="protein sequence ID" value="JAS33246.1"/>
    <property type="molecule type" value="Transcribed_RNA"/>
</dbReference>